<keyword evidence="2" id="KW-1185">Reference proteome</keyword>
<comment type="caution">
    <text evidence="1">The sequence shown here is derived from an EMBL/GenBank/DDBJ whole genome shotgun (WGS) entry which is preliminary data.</text>
</comment>
<gene>
    <name evidence="1" type="ORF">EBN03_19130</name>
</gene>
<protein>
    <submittedName>
        <fullName evidence="1">Uncharacterized protein</fullName>
    </submittedName>
</protein>
<dbReference type="AlphaFoldDB" id="A0A3M2L238"/>
<accession>A0A3M2L238</accession>
<evidence type="ECO:0000313" key="1">
    <source>
        <dbReference type="EMBL" id="RMI31454.1"/>
    </source>
</evidence>
<dbReference type="EMBL" id="RFFH01000007">
    <property type="protein sequence ID" value="RMI31454.1"/>
    <property type="molecule type" value="Genomic_DNA"/>
</dbReference>
<dbReference type="Proteomes" id="UP000279275">
    <property type="component" value="Unassembled WGS sequence"/>
</dbReference>
<evidence type="ECO:0000313" key="2">
    <source>
        <dbReference type="Proteomes" id="UP000279275"/>
    </source>
</evidence>
<proteinExistence type="predicted"/>
<sequence>MLTTRDYADAATHLEAALDIVGSRSTDIISGRLAEMGRTLTSIRRTPATADLLELIAAATPRRSVPQMEGSGP</sequence>
<organism evidence="1 2">
    <name type="scientific">Nocardia stercoris</name>
    <dbReference type="NCBI Taxonomy" id="2483361"/>
    <lineage>
        <taxon>Bacteria</taxon>
        <taxon>Bacillati</taxon>
        <taxon>Actinomycetota</taxon>
        <taxon>Actinomycetes</taxon>
        <taxon>Mycobacteriales</taxon>
        <taxon>Nocardiaceae</taxon>
        <taxon>Nocardia</taxon>
    </lineage>
</organism>
<dbReference type="RefSeq" id="WP_122189404.1">
    <property type="nucleotide sequence ID" value="NZ_RFFH01000007.1"/>
</dbReference>
<reference evidence="1 2" key="1">
    <citation type="submission" date="2018-10" db="EMBL/GenBank/DDBJ databases">
        <title>Isolation from cow dung.</title>
        <authorList>
            <person name="Ling L."/>
        </authorList>
    </citation>
    <scope>NUCLEOTIDE SEQUENCE [LARGE SCALE GENOMIC DNA]</scope>
    <source>
        <strain evidence="1 2">NEAU-LL90</strain>
    </source>
</reference>
<name>A0A3M2L238_9NOCA</name>